<dbReference type="AlphaFoldDB" id="A0ABD1SAM6"/>
<organism evidence="2 3">
    <name type="scientific">Abeliophyllum distichum</name>
    <dbReference type="NCBI Taxonomy" id="126358"/>
    <lineage>
        <taxon>Eukaryota</taxon>
        <taxon>Viridiplantae</taxon>
        <taxon>Streptophyta</taxon>
        <taxon>Embryophyta</taxon>
        <taxon>Tracheophyta</taxon>
        <taxon>Spermatophyta</taxon>
        <taxon>Magnoliopsida</taxon>
        <taxon>eudicotyledons</taxon>
        <taxon>Gunneridae</taxon>
        <taxon>Pentapetalae</taxon>
        <taxon>asterids</taxon>
        <taxon>lamiids</taxon>
        <taxon>Lamiales</taxon>
        <taxon>Oleaceae</taxon>
        <taxon>Forsythieae</taxon>
        <taxon>Abeliophyllum</taxon>
    </lineage>
</organism>
<protein>
    <recommendedName>
        <fullName evidence="1">RNase H type-1 domain-containing protein</fullName>
    </recommendedName>
</protein>
<evidence type="ECO:0000259" key="1">
    <source>
        <dbReference type="PROSITE" id="PS50879"/>
    </source>
</evidence>
<name>A0ABD1SAM6_9LAMI</name>
<dbReference type="InterPro" id="IPR036397">
    <property type="entry name" value="RNaseH_sf"/>
</dbReference>
<comment type="caution">
    <text evidence="2">The sequence shown here is derived from an EMBL/GenBank/DDBJ whole genome shotgun (WGS) entry which is preliminary data.</text>
</comment>
<dbReference type="Gene3D" id="3.30.420.10">
    <property type="entry name" value="Ribonuclease H-like superfamily/Ribonuclease H"/>
    <property type="match status" value="1"/>
</dbReference>
<evidence type="ECO:0000313" key="3">
    <source>
        <dbReference type="Proteomes" id="UP001604336"/>
    </source>
</evidence>
<evidence type="ECO:0000313" key="2">
    <source>
        <dbReference type="EMBL" id="KAL2497809.1"/>
    </source>
</evidence>
<sequence>MTSPKNKNEVQILTGRVAALNRFMSRAPDWCHPFFKAIKKSNDLEWTAECEKSLVELKTLLQHPPILSKPTTGKTLRLYLVVSQHDVSSVLIRLDGEVEQWFTTCISGKNPLWVLFVDGSFNKDGSGTGVVLIKPNAEEMKYALKFEFKATNNDAEYEAVIHEL</sequence>
<dbReference type="SUPFAM" id="SSF56672">
    <property type="entry name" value="DNA/RNA polymerases"/>
    <property type="match status" value="1"/>
</dbReference>
<proteinExistence type="predicted"/>
<dbReference type="InterPro" id="IPR043128">
    <property type="entry name" value="Rev_trsase/Diguanyl_cyclase"/>
</dbReference>
<dbReference type="EMBL" id="JBFOLK010000007">
    <property type="protein sequence ID" value="KAL2497809.1"/>
    <property type="molecule type" value="Genomic_DNA"/>
</dbReference>
<reference evidence="3" key="1">
    <citation type="submission" date="2024-07" db="EMBL/GenBank/DDBJ databases">
        <title>Two chromosome-level genome assemblies of Korean endemic species Abeliophyllum distichum and Forsythia ovata (Oleaceae).</title>
        <authorList>
            <person name="Jang H."/>
        </authorList>
    </citation>
    <scope>NUCLEOTIDE SEQUENCE [LARGE SCALE GENOMIC DNA]</scope>
</reference>
<dbReference type="PANTHER" id="PTHR48475">
    <property type="entry name" value="RIBONUCLEASE H"/>
    <property type="match status" value="1"/>
</dbReference>
<dbReference type="PANTHER" id="PTHR48475:SF2">
    <property type="entry name" value="RIBONUCLEASE H"/>
    <property type="match status" value="1"/>
</dbReference>
<accession>A0ABD1SAM6</accession>
<dbReference type="SUPFAM" id="SSF53098">
    <property type="entry name" value="Ribonuclease H-like"/>
    <property type="match status" value="1"/>
</dbReference>
<dbReference type="InterPro" id="IPR043502">
    <property type="entry name" value="DNA/RNA_pol_sf"/>
</dbReference>
<dbReference type="Gene3D" id="3.30.70.270">
    <property type="match status" value="1"/>
</dbReference>
<gene>
    <name evidence="2" type="ORF">Adt_23359</name>
</gene>
<dbReference type="InterPro" id="IPR012337">
    <property type="entry name" value="RNaseH-like_sf"/>
</dbReference>
<keyword evidence="3" id="KW-1185">Reference proteome</keyword>
<feature type="domain" description="RNase H type-1" evidence="1">
    <location>
        <begin position="109"/>
        <end position="164"/>
    </location>
</feature>
<dbReference type="InterPro" id="IPR002156">
    <property type="entry name" value="RNaseH_domain"/>
</dbReference>
<dbReference type="Proteomes" id="UP001604336">
    <property type="component" value="Unassembled WGS sequence"/>
</dbReference>
<dbReference type="PROSITE" id="PS50879">
    <property type="entry name" value="RNASE_H_1"/>
    <property type="match status" value="1"/>
</dbReference>